<dbReference type="RefSeq" id="XP_025402139.1">
    <property type="nucleotide sequence ID" value="XM_025539161.1"/>
</dbReference>
<dbReference type="AlphaFoldDB" id="A0A317WUH7"/>
<dbReference type="STRING" id="1448321.A0A317WUH7"/>
<evidence type="ECO:0000256" key="2">
    <source>
        <dbReference type="ARBA" id="ARBA00012646"/>
    </source>
</evidence>
<comment type="caution">
    <text evidence="6">The sequence shown here is derived from an EMBL/GenBank/DDBJ whole genome shotgun (WGS) entry which is preliminary data.</text>
</comment>
<dbReference type="Gene3D" id="3.40.720.10">
    <property type="entry name" value="Alkaline Phosphatase, subunit A"/>
    <property type="match status" value="1"/>
</dbReference>
<evidence type="ECO:0000313" key="7">
    <source>
        <dbReference type="Proteomes" id="UP000247233"/>
    </source>
</evidence>
<sequence length="475" mass="51693">MASVAALFALAGLAAGATITTTEPPLAAIQRAQATTVPQTWTSNVTGKAFDRFYQVWLENVDYNNAANDTNQQWLASKGITLTNYYGVGHTSQPNYCAAASGDNYGMDNDNFHDIPSNVSTVADLLNLKGISWGEYQQHNPYPGFQGYNYSNQVTYANDYMRKHNPLVLFDTISANDTALRLIKNFTSFDDDLKNHELPQWAFITPNMTNDAHDTNITFGSKWLRSFVEPLMNNTYFWDNTLLLLTFDETETYGVPEADIYNDRNRVFSILLGGAVPKELIGTKDETVYTHYSTLASVQANWGLPSLGRWDCGANLFSFVADTVGYTNWDVDATNLYINQSLPGPLEQWGYSKYRANWPIPTTNDTCSAGNGILQSVIDAYKGQAPTYNYTAPFPYDAAYGLDVNIPYTRNGTTYVSGVNTTGTVGYDTNITTTSSNSSASASASAAASAGAASAMTIPAAGSVVAAFAALVAFL</sequence>
<name>A0A317WUH7_9EURO</name>
<dbReference type="Pfam" id="PF04185">
    <property type="entry name" value="Phosphoesterase"/>
    <property type="match status" value="1"/>
</dbReference>
<dbReference type="FunFam" id="3.40.720.10:FF:000043">
    <property type="entry name" value="Acid phosphatase PHOa"/>
    <property type="match status" value="1"/>
</dbReference>
<protein>
    <recommendedName>
        <fullName evidence="4">Acid phosphatase</fullName>
        <ecNumber evidence="2">3.1.3.2</ecNumber>
    </recommendedName>
</protein>
<evidence type="ECO:0000256" key="4">
    <source>
        <dbReference type="ARBA" id="ARBA00072210"/>
    </source>
</evidence>
<dbReference type="PANTHER" id="PTHR31956:SF8">
    <property type="entry name" value="ACID PHOSPHATASE PHOA (AFU_ORTHOLOGUE AFUA_1G03570)"/>
    <property type="match status" value="1"/>
</dbReference>
<dbReference type="Proteomes" id="UP000247233">
    <property type="component" value="Unassembled WGS sequence"/>
</dbReference>
<dbReference type="VEuPathDB" id="FungiDB:BO70DRAFT_285420"/>
<dbReference type="InterPro" id="IPR017850">
    <property type="entry name" value="Alkaline_phosphatase_core_sf"/>
</dbReference>
<feature type="chain" id="PRO_5016319472" description="Acid phosphatase" evidence="5">
    <location>
        <begin position="17"/>
        <end position="475"/>
    </location>
</feature>
<dbReference type="GeneID" id="37061398"/>
<accession>A0A317WUH7</accession>
<dbReference type="PANTHER" id="PTHR31956">
    <property type="entry name" value="NON-SPECIFIC PHOSPHOLIPASE C4-RELATED"/>
    <property type="match status" value="1"/>
</dbReference>
<evidence type="ECO:0000256" key="1">
    <source>
        <dbReference type="ARBA" id="ARBA00000032"/>
    </source>
</evidence>
<keyword evidence="7" id="KW-1185">Reference proteome</keyword>
<dbReference type="EC" id="3.1.3.2" evidence="2"/>
<dbReference type="GO" id="GO:0009395">
    <property type="term" value="P:phospholipid catabolic process"/>
    <property type="evidence" value="ECO:0007669"/>
    <property type="project" value="TreeGrafter"/>
</dbReference>
<dbReference type="GO" id="GO:0003993">
    <property type="term" value="F:acid phosphatase activity"/>
    <property type="evidence" value="ECO:0007669"/>
    <property type="project" value="UniProtKB-EC"/>
</dbReference>
<keyword evidence="3" id="KW-0378">Hydrolase</keyword>
<organism evidence="6 7">
    <name type="scientific">Aspergillus heteromorphus CBS 117.55</name>
    <dbReference type="NCBI Taxonomy" id="1448321"/>
    <lineage>
        <taxon>Eukaryota</taxon>
        <taxon>Fungi</taxon>
        <taxon>Dikarya</taxon>
        <taxon>Ascomycota</taxon>
        <taxon>Pezizomycotina</taxon>
        <taxon>Eurotiomycetes</taxon>
        <taxon>Eurotiomycetidae</taxon>
        <taxon>Eurotiales</taxon>
        <taxon>Aspergillaceae</taxon>
        <taxon>Aspergillus</taxon>
        <taxon>Aspergillus subgen. Circumdati</taxon>
    </lineage>
</organism>
<comment type="catalytic activity">
    <reaction evidence="1">
        <text>a phosphate monoester + H2O = an alcohol + phosphate</text>
        <dbReference type="Rhea" id="RHEA:15017"/>
        <dbReference type="ChEBI" id="CHEBI:15377"/>
        <dbReference type="ChEBI" id="CHEBI:30879"/>
        <dbReference type="ChEBI" id="CHEBI:43474"/>
        <dbReference type="ChEBI" id="CHEBI:67140"/>
        <dbReference type="EC" id="3.1.3.2"/>
    </reaction>
</comment>
<evidence type="ECO:0000256" key="3">
    <source>
        <dbReference type="ARBA" id="ARBA00022801"/>
    </source>
</evidence>
<evidence type="ECO:0000313" key="6">
    <source>
        <dbReference type="EMBL" id="PWY88952.1"/>
    </source>
</evidence>
<feature type="signal peptide" evidence="5">
    <location>
        <begin position="1"/>
        <end position="16"/>
    </location>
</feature>
<dbReference type="InterPro" id="IPR007312">
    <property type="entry name" value="Phosphoesterase"/>
</dbReference>
<evidence type="ECO:0000256" key="5">
    <source>
        <dbReference type="SAM" id="SignalP"/>
    </source>
</evidence>
<dbReference type="EMBL" id="MSFL01000004">
    <property type="protein sequence ID" value="PWY88952.1"/>
    <property type="molecule type" value="Genomic_DNA"/>
</dbReference>
<proteinExistence type="predicted"/>
<keyword evidence="5" id="KW-0732">Signal</keyword>
<gene>
    <name evidence="6" type="ORF">BO70DRAFT_285420</name>
</gene>
<dbReference type="OrthoDB" id="5135119at2759"/>
<reference evidence="6 7" key="1">
    <citation type="submission" date="2016-12" db="EMBL/GenBank/DDBJ databases">
        <title>The genomes of Aspergillus section Nigri reveals drivers in fungal speciation.</title>
        <authorList>
            <consortium name="DOE Joint Genome Institute"/>
            <person name="Vesth T.C."/>
            <person name="Nybo J."/>
            <person name="Theobald S."/>
            <person name="Brandl J."/>
            <person name="Frisvad J.C."/>
            <person name="Nielsen K.F."/>
            <person name="Lyhne E.K."/>
            <person name="Kogle M.E."/>
            <person name="Kuo A."/>
            <person name="Riley R."/>
            <person name="Clum A."/>
            <person name="Nolan M."/>
            <person name="Lipzen A."/>
            <person name="Salamov A."/>
            <person name="Henrissat B."/>
            <person name="Wiebenga A."/>
            <person name="De Vries R.P."/>
            <person name="Grigoriev I.V."/>
            <person name="Mortensen U.H."/>
            <person name="Andersen M.R."/>
            <person name="Baker S.E."/>
        </authorList>
    </citation>
    <scope>NUCLEOTIDE SEQUENCE [LARGE SCALE GENOMIC DNA]</scope>
    <source>
        <strain evidence="6 7">CBS 117.55</strain>
    </source>
</reference>